<dbReference type="EMBL" id="JAFBED010000005">
    <property type="protein sequence ID" value="MBM7620958.1"/>
    <property type="molecule type" value="Genomic_DNA"/>
</dbReference>
<evidence type="ECO:0000313" key="2">
    <source>
        <dbReference type="EMBL" id="MBM7620958.1"/>
    </source>
</evidence>
<dbReference type="SUPFAM" id="SSF56037">
    <property type="entry name" value="PheT/TilS domain"/>
    <property type="match status" value="1"/>
</dbReference>
<evidence type="ECO:0000313" key="3">
    <source>
        <dbReference type="Proteomes" id="UP000737402"/>
    </source>
</evidence>
<dbReference type="RefSeq" id="WP_204417257.1">
    <property type="nucleotide sequence ID" value="NZ_JAFBED010000005.1"/>
</dbReference>
<dbReference type="Gene3D" id="3.50.40.10">
    <property type="entry name" value="Phenylalanyl-trna Synthetase, Chain B, domain 3"/>
    <property type="match status" value="1"/>
</dbReference>
<organism evidence="2 3">
    <name type="scientific">Sutcliffiella tianshenii</name>
    <dbReference type="NCBI Taxonomy" id="1463404"/>
    <lineage>
        <taxon>Bacteria</taxon>
        <taxon>Bacillati</taxon>
        <taxon>Bacillota</taxon>
        <taxon>Bacilli</taxon>
        <taxon>Bacillales</taxon>
        <taxon>Bacillaceae</taxon>
        <taxon>Sutcliffiella</taxon>
    </lineage>
</organism>
<name>A0ABS2P1Z6_9BACI</name>
<dbReference type="PANTHER" id="PTHR39209:SF2">
    <property type="entry name" value="CYTOPLASMIC PROTEIN"/>
    <property type="match status" value="1"/>
</dbReference>
<proteinExistence type="predicted"/>
<accession>A0ABS2P1Z6</accession>
<reference evidence="2 3" key="1">
    <citation type="submission" date="2021-01" db="EMBL/GenBank/DDBJ databases">
        <title>Genomic Encyclopedia of Type Strains, Phase IV (KMG-IV): sequencing the most valuable type-strain genomes for metagenomic binning, comparative biology and taxonomic classification.</title>
        <authorList>
            <person name="Goeker M."/>
        </authorList>
    </citation>
    <scope>NUCLEOTIDE SEQUENCE [LARGE SCALE GENOMIC DNA]</scope>
    <source>
        <strain evidence="2 3">DSM 25879</strain>
    </source>
</reference>
<dbReference type="InterPro" id="IPR020825">
    <property type="entry name" value="Phe-tRNA_synthase-like_B3/B4"/>
</dbReference>
<protein>
    <submittedName>
        <fullName evidence="2">DNA/RNA-binding domain of Phe-tRNA-synthetase-like protein</fullName>
    </submittedName>
</protein>
<dbReference type="Pfam" id="PF03483">
    <property type="entry name" value="B3_4"/>
    <property type="match status" value="1"/>
</dbReference>
<evidence type="ECO:0000259" key="1">
    <source>
        <dbReference type="SMART" id="SM00873"/>
    </source>
</evidence>
<gene>
    <name evidence="2" type="ORF">JOC95_002813</name>
</gene>
<comment type="caution">
    <text evidence="2">The sequence shown here is derived from an EMBL/GenBank/DDBJ whole genome shotgun (WGS) entry which is preliminary data.</text>
</comment>
<dbReference type="InterPro" id="IPR005146">
    <property type="entry name" value="B3/B4_tRNA-bd"/>
</dbReference>
<dbReference type="SMART" id="SM00873">
    <property type="entry name" value="B3_4"/>
    <property type="match status" value="1"/>
</dbReference>
<keyword evidence="3" id="KW-1185">Reference proteome</keyword>
<dbReference type="Proteomes" id="UP000737402">
    <property type="component" value="Unassembled WGS sequence"/>
</dbReference>
<dbReference type="PANTHER" id="PTHR39209">
    <property type="match status" value="1"/>
</dbReference>
<sequence length="224" mass="25320">MNITLDSTVKNLIPNAKFGIIFYEDITIGNSPQMLKGRIRLFQESLNIDLDEKEMNDIPGITEWRSVFKQTGTDPSRYRPSVEALYRRIKKGQFLDPFNSAVDLNNFFSLKYEIPLGIYDSTKIDGDIYFTIGKEESSYEGLNGREINLKNMIHTKDTSGSFGSPFVDSKRTAISESTTSAVHIIYFKPSMNEEECKEMLDAILKMFTQVHGGTGRVVIIGTDS</sequence>
<feature type="domain" description="B3/B4 tRNA-binding" evidence="1">
    <location>
        <begin position="62"/>
        <end position="212"/>
    </location>
</feature>